<dbReference type="Proteomes" id="UP000297604">
    <property type="component" value="Unassembled WGS sequence"/>
</dbReference>
<dbReference type="SUPFAM" id="SSF52317">
    <property type="entry name" value="Class I glutamine amidotransferase-like"/>
    <property type="match status" value="1"/>
</dbReference>
<organism evidence="2 3">
    <name type="scientific">Cryobacterium glucosi</name>
    <dbReference type="NCBI Taxonomy" id="1259175"/>
    <lineage>
        <taxon>Bacteria</taxon>
        <taxon>Bacillati</taxon>
        <taxon>Actinomycetota</taxon>
        <taxon>Actinomycetes</taxon>
        <taxon>Micrococcales</taxon>
        <taxon>Microbacteriaceae</taxon>
        <taxon>Cryobacterium</taxon>
    </lineage>
</organism>
<dbReference type="RefSeq" id="WP_134562044.1">
    <property type="nucleotide sequence ID" value="NZ_SOFS01000039.1"/>
</dbReference>
<dbReference type="InterPro" id="IPR017926">
    <property type="entry name" value="GATASE"/>
</dbReference>
<keyword evidence="3" id="KW-1185">Reference proteome</keyword>
<evidence type="ECO:0000313" key="3">
    <source>
        <dbReference type="Proteomes" id="UP000297604"/>
    </source>
</evidence>
<protein>
    <submittedName>
        <fullName evidence="2">Glutamine amidotransferase</fullName>
    </submittedName>
</protein>
<dbReference type="InterPro" id="IPR044992">
    <property type="entry name" value="ChyE-like"/>
</dbReference>
<comment type="caution">
    <text evidence="2">The sequence shown here is derived from an EMBL/GenBank/DDBJ whole genome shotgun (WGS) entry which is preliminary data.</text>
</comment>
<evidence type="ECO:0000259" key="1">
    <source>
        <dbReference type="Pfam" id="PF00117"/>
    </source>
</evidence>
<dbReference type="PANTHER" id="PTHR42695">
    <property type="entry name" value="GLUTAMINE AMIDOTRANSFERASE YLR126C-RELATED"/>
    <property type="match status" value="1"/>
</dbReference>
<dbReference type="EMBL" id="SOFS01000039">
    <property type="protein sequence ID" value="TFC17744.1"/>
    <property type="molecule type" value="Genomic_DNA"/>
</dbReference>
<dbReference type="Gene3D" id="3.40.50.880">
    <property type="match status" value="1"/>
</dbReference>
<dbReference type="NCBIfam" id="NF005458">
    <property type="entry name" value="PRK07053.1"/>
    <property type="match status" value="1"/>
</dbReference>
<name>A0ABY2IIX5_9MICO</name>
<dbReference type="InterPro" id="IPR029062">
    <property type="entry name" value="Class_I_gatase-like"/>
</dbReference>
<gene>
    <name evidence="2" type="ORF">E3O46_15735</name>
</gene>
<dbReference type="CDD" id="cd01741">
    <property type="entry name" value="GATase1_1"/>
    <property type="match status" value="1"/>
</dbReference>
<feature type="domain" description="Glutamine amidotransferase" evidence="1">
    <location>
        <begin position="35"/>
        <end position="200"/>
    </location>
</feature>
<keyword evidence="2" id="KW-0315">Glutamine amidotransferase</keyword>
<sequence length="249" mass="26546">MSAVPAAPATDAAPVAGTRTALVLRHDATIHLGNLEPVLHDHGYSVTYVEILSDDLSTIDPTSADLVVVLGGEMGAYEIDRFPALAREITILQDRLAAERPVFGVCLGAQLMANALGARVYPGPTNEIGFRTVEPTSLGATGPLRHVAGVPVLQWHSDTFDLPEGVTRLAGSPQYGNEAFGIGDWALAVQFHPEVTPAMHEVWLRASAAEVTAAGLDPETLRAERDLYAGTMQDASRALFSEWLDGLDR</sequence>
<dbReference type="PROSITE" id="PS51273">
    <property type="entry name" value="GATASE_TYPE_1"/>
    <property type="match status" value="1"/>
</dbReference>
<dbReference type="Pfam" id="PF00117">
    <property type="entry name" value="GATase"/>
    <property type="match status" value="1"/>
</dbReference>
<accession>A0ABY2IIX5</accession>
<dbReference type="PANTHER" id="PTHR42695:SF5">
    <property type="entry name" value="GLUTAMINE AMIDOTRANSFERASE YLR126C-RELATED"/>
    <property type="match status" value="1"/>
</dbReference>
<proteinExistence type="predicted"/>
<reference evidence="2 3" key="1">
    <citation type="submission" date="2019-03" db="EMBL/GenBank/DDBJ databases">
        <title>Genomics of glacier-inhabiting Cryobacterium strains.</title>
        <authorList>
            <person name="Liu Q."/>
            <person name="Xin Y.-H."/>
        </authorList>
    </citation>
    <scope>NUCLEOTIDE SEQUENCE [LARGE SCALE GENOMIC DNA]</scope>
    <source>
        <strain evidence="2 3">MDB1-5</strain>
    </source>
</reference>
<evidence type="ECO:0000313" key="2">
    <source>
        <dbReference type="EMBL" id="TFC17744.1"/>
    </source>
</evidence>